<evidence type="ECO:0000256" key="1">
    <source>
        <dbReference type="ARBA" id="ARBA00007401"/>
    </source>
</evidence>
<sequence>MHFSRAGTGSSRRIRPVRRRLRGALVAVLAAAVGATPVAAGAADTSRAPRGSGTDAFVVHAAPDGRGAACTAEAPCGLTAARDAAREHTADGDVTVLLGGGSYRLTGPLKLTARDGGRAGHRVTWRAAPGERPVLDGGVRVTGWERSGKRARGREVWQARVPEKLAARQIYVDGKRAVRARSGRCAKDACKVTADGLTGVDAALPGLDDFAHPEDLEAVTHVQWREFRCGVAKADGASVRLDKPCWDNQALKTETGWETAAPVSDRYDGIDWFEGAYELLGTPGQFHLDRRADTLYYVPRAGEDMAHADVRAPVARQLLTVTGTVDQPVRNLTFEGIGFAHTAWNRTDGPDGYVAGQAGHHVQGAPTGMQPGDGEQYARIPSAVQVTAGRNIVFRKGSWRHLGAGGIDLSGGTDDSTVERSTFTDLSGGGVFVGDTVARPKDPRTRSRDNVVRRNEFTHVAREYRDNVGIFGGYNDGLAIDHNTVSQLPYTAISVGWGWNHVGEEDVQRDVVVSHNRIHDHMRTLRDGAAIYTQGQSPGSKVYANSIDTAQAATGNGIYHDERSRHWTTTKNVVWHITDHDLEKTDVKWLSAWASWGGWNIAKDNWTDDPRPGKSGSDKNIFEPNHLGLKTLPAAARRVVRAAGHDAPEADRSVRFISPRPGSATVRGTTDIEVTAPYDTRTVRFSVDGVALSEMTRKYADGTGRDALWRVAAEADWLPRGTRTLRAEAVTGQGTLVAEQRIRVGRSAHARQAAAQRPAGSRSLNGAWRFAVEDELPDGALEGGTPPAARTDFDESDMTRIQVPSSFGAVREKWNAHEGHLSAYRRTFATPRGHAAGQDGGRDAGGKAGTDRARSGERLSLVAESCYFHCRYFVNGEEVGTSTGGHLPERLDVTDAVHSRPGSRNQLTVLVDNRNSETIKPYGINQDLYWNWGGIQQEIRLERTRPAQLTSVTAQGAADGTLQLRATGVNTTGGERRVPARVRLTGPGGKATQHRVTFTLPKGSGPGGVAASGAETLRLADPQLWTLEKPRLYDVRVDPRNGPRLHTRTGFRTVSVRGGDVLLNGHVVHNLKGFNRHADYPGLGRTDPAGLSHRELKKLHDDGFRLFRPGHYPTTPALLDAADELGFLVVEEINVTQADAGQLASAKTRTFAEDRLRRMISRDRGHPSVFAWSVGNENHTQTDAGADYVRDLIAYGKKRDDSRLYTEVSAWHTDDRSYAYQDIVLANIYSGWYYGDADDVASLTDAIQRKAGGKPLVVSEYGAEAVKGRPGTGKGTEEYQAELVAAYARQLDHRPHTLGAMYWPSSEFMLTPEGGGGNPVTVRGFHNKGLLTWFREPKKAYGVLTGTSS</sequence>
<keyword evidence="2" id="KW-0378">Hydrolase</keyword>
<dbReference type="OrthoDB" id="9808066at2"/>
<dbReference type="SUPFAM" id="SSF49785">
    <property type="entry name" value="Galactose-binding domain-like"/>
    <property type="match status" value="1"/>
</dbReference>
<evidence type="ECO:0000256" key="4">
    <source>
        <dbReference type="SAM" id="MobiDB-lite"/>
    </source>
</evidence>
<keyword evidence="9" id="KW-1185">Reference proteome</keyword>
<comment type="caution">
    <text evidence="8">The sequence shown here is derived from an EMBL/GenBank/DDBJ whole genome shotgun (WGS) entry which is preliminary data.</text>
</comment>
<dbReference type="Proteomes" id="UP000319210">
    <property type="component" value="Unassembled WGS sequence"/>
</dbReference>
<dbReference type="GO" id="GO:0005975">
    <property type="term" value="P:carbohydrate metabolic process"/>
    <property type="evidence" value="ECO:0007669"/>
    <property type="project" value="InterPro"/>
</dbReference>
<dbReference type="InterPro" id="IPR017853">
    <property type="entry name" value="GH"/>
</dbReference>
<dbReference type="Gene3D" id="2.60.40.10">
    <property type="entry name" value="Immunoglobulins"/>
    <property type="match status" value="1"/>
</dbReference>
<dbReference type="SUPFAM" id="SSF49303">
    <property type="entry name" value="beta-Galactosidase/glucuronidase domain"/>
    <property type="match status" value="1"/>
</dbReference>
<feature type="compositionally biased region" description="Basic and acidic residues" evidence="4">
    <location>
        <begin position="840"/>
        <end position="854"/>
    </location>
</feature>
<feature type="domain" description="GH141-like insertion" evidence="7">
    <location>
        <begin position="155"/>
        <end position="300"/>
    </location>
</feature>
<dbReference type="Gene3D" id="3.20.20.80">
    <property type="entry name" value="Glycosidases"/>
    <property type="match status" value="1"/>
</dbReference>
<dbReference type="SMART" id="SM00710">
    <property type="entry name" value="PbH1"/>
    <property type="match status" value="4"/>
</dbReference>
<dbReference type="InterPro" id="IPR006103">
    <property type="entry name" value="Glyco_hydro_2_cat"/>
</dbReference>
<dbReference type="InterPro" id="IPR012334">
    <property type="entry name" value="Pectin_lyas_fold"/>
</dbReference>
<dbReference type="InterPro" id="IPR013783">
    <property type="entry name" value="Ig-like_fold"/>
</dbReference>
<evidence type="ECO:0000256" key="3">
    <source>
        <dbReference type="ARBA" id="ARBA00023295"/>
    </source>
</evidence>
<feature type="domain" description="Glycoside hydrolase family 2 catalytic" evidence="6">
    <location>
        <begin position="1054"/>
        <end position="1312"/>
    </location>
</feature>
<evidence type="ECO:0000256" key="2">
    <source>
        <dbReference type="ARBA" id="ARBA00022801"/>
    </source>
</evidence>
<dbReference type="InterPro" id="IPR008979">
    <property type="entry name" value="Galactose-bd-like_sf"/>
</dbReference>
<keyword evidence="5" id="KW-0732">Signal</keyword>
<dbReference type="Gene3D" id="2.60.120.260">
    <property type="entry name" value="Galactose-binding domain-like"/>
    <property type="match status" value="1"/>
</dbReference>
<dbReference type="InterPro" id="IPR011050">
    <property type="entry name" value="Pectin_lyase_fold/virulence"/>
</dbReference>
<name>A0A4Y3QU88_STRCI</name>
<feature type="signal peptide" evidence="5">
    <location>
        <begin position="1"/>
        <end position="42"/>
    </location>
</feature>
<dbReference type="InterPro" id="IPR036156">
    <property type="entry name" value="Beta-gal/glucu_dom_sf"/>
</dbReference>
<feature type="chain" id="PRO_5021480923" description="Beta-galactosidase" evidence="5">
    <location>
        <begin position="43"/>
        <end position="1349"/>
    </location>
</feature>
<protein>
    <recommendedName>
        <fullName evidence="10">Beta-galactosidase</fullName>
    </recommendedName>
</protein>
<dbReference type="InterPro" id="IPR006101">
    <property type="entry name" value="Glyco_hydro_2"/>
</dbReference>
<dbReference type="SUPFAM" id="SSF51445">
    <property type="entry name" value="(Trans)glycosidases"/>
    <property type="match status" value="1"/>
</dbReference>
<evidence type="ECO:0000313" key="8">
    <source>
        <dbReference type="EMBL" id="GEB48885.1"/>
    </source>
</evidence>
<accession>A0A4Y3QU88</accession>
<dbReference type="EMBL" id="BJMM01000004">
    <property type="protein sequence ID" value="GEB48885.1"/>
    <property type="molecule type" value="Genomic_DNA"/>
</dbReference>
<dbReference type="Gene3D" id="2.160.20.10">
    <property type="entry name" value="Single-stranded right-handed beta-helix, Pectin lyase-like"/>
    <property type="match status" value="2"/>
</dbReference>
<dbReference type="Pfam" id="PF02836">
    <property type="entry name" value="Glyco_hydro_2_C"/>
    <property type="match status" value="1"/>
</dbReference>
<feature type="region of interest" description="Disordered" evidence="4">
    <location>
        <begin position="831"/>
        <end position="854"/>
    </location>
</feature>
<dbReference type="PANTHER" id="PTHR36453">
    <property type="entry name" value="SECRETED PROTEIN-RELATED"/>
    <property type="match status" value="1"/>
</dbReference>
<reference evidence="8 9" key="1">
    <citation type="submission" date="2019-06" db="EMBL/GenBank/DDBJ databases">
        <title>Whole genome shotgun sequence of Streptomyces cacaoi subsp. cacaoi NBRC 12748.</title>
        <authorList>
            <person name="Hosoyama A."/>
            <person name="Uohara A."/>
            <person name="Ohji S."/>
            <person name="Ichikawa N."/>
        </authorList>
    </citation>
    <scope>NUCLEOTIDE SEQUENCE [LARGE SCALE GENOMIC DNA]</scope>
    <source>
        <strain evidence="8 9">NBRC 12748</strain>
    </source>
</reference>
<organism evidence="8 9">
    <name type="scientific">Streptomyces cacaoi</name>
    <dbReference type="NCBI Taxonomy" id="1898"/>
    <lineage>
        <taxon>Bacteria</taxon>
        <taxon>Bacillati</taxon>
        <taxon>Actinomycetota</taxon>
        <taxon>Actinomycetes</taxon>
        <taxon>Kitasatosporales</taxon>
        <taxon>Streptomycetaceae</taxon>
        <taxon>Streptomyces</taxon>
    </lineage>
</organism>
<proteinExistence type="inferred from homology"/>
<dbReference type="InterPro" id="IPR006626">
    <property type="entry name" value="PbH1"/>
</dbReference>
<comment type="similarity">
    <text evidence="1">Belongs to the glycosyl hydrolase 2 family.</text>
</comment>
<dbReference type="PRINTS" id="PR00132">
    <property type="entry name" value="GLHYDRLASE2"/>
</dbReference>
<dbReference type="PANTHER" id="PTHR36453:SF1">
    <property type="entry name" value="RIGHT HANDED BETA HELIX DOMAIN-CONTAINING PROTEIN"/>
    <property type="match status" value="1"/>
</dbReference>
<evidence type="ECO:0000259" key="6">
    <source>
        <dbReference type="Pfam" id="PF02836"/>
    </source>
</evidence>
<evidence type="ECO:0000313" key="9">
    <source>
        <dbReference type="Proteomes" id="UP000319210"/>
    </source>
</evidence>
<dbReference type="SUPFAM" id="SSF51126">
    <property type="entry name" value="Pectin lyase-like"/>
    <property type="match status" value="1"/>
</dbReference>
<evidence type="ECO:0000256" key="5">
    <source>
        <dbReference type="SAM" id="SignalP"/>
    </source>
</evidence>
<keyword evidence="3" id="KW-0326">Glycosidase</keyword>
<gene>
    <name evidence="8" type="ORF">SCA03_14360</name>
</gene>
<dbReference type="RefSeq" id="WP_141275255.1">
    <property type="nucleotide sequence ID" value="NZ_BJMM01000004.1"/>
</dbReference>
<dbReference type="Pfam" id="PF21231">
    <property type="entry name" value="GH141_M"/>
    <property type="match status" value="1"/>
</dbReference>
<evidence type="ECO:0000259" key="7">
    <source>
        <dbReference type="Pfam" id="PF21231"/>
    </source>
</evidence>
<dbReference type="GO" id="GO:0004553">
    <property type="term" value="F:hydrolase activity, hydrolyzing O-glycosyl compounds"/>
    <property type="evidence" value="ECO:0007669"/>
    <property type="project" value="InterPro"/>
</dbReference>
<dbReference type="InterPro" id="IPR048482">
    <property type="entry name" value="GH141_ins"/>
</dbReference>
<evidence type="ECO:0008006" key="10">
    <source>
        <dbReference type="Google" id="ProtNLM"/>
    </source>
</evidence>